<keyword evidence="2" id="KW-0732">Signal</keyword>
<dbReference type="EMBL" id="JAFBIL020000007">
    <property type="protein sequence ID" value="MBZ2209157.1"/>
    <property type="molecule type" value="Genomic_DNA"/>
</dbReference>
<dbReference type="InterPro" id="IPR014004">
    <property type="entry name" value="Transpt-assoc_nodulatn_dom_bac"/>
</dbReference>
<feature type="compositionally biased region" description="Basic and acidic residues" evidence="1">
    <location>
        <begin position="227"/>
        <end position="245"/>
    </location>
</feature>
<evidence type="ECO:0000256" key="2">
    <source>
        <dbReference type="SAM" id="SignalP"/>
    </source>
</evidence>
<evidence type="ECO:0000313" key="5">
    <source>
        <dbReference type="Proteomes" id="UP000809349"/>
    </source>
</evidence>
<dbReference type="Gene3D" id="3.30.1340.30">
    <property type="match status" value="1"/>
</dbReference>
<evidence type="ECO:0000259" key="3">
    <source>
        <dbReference type="PROSITE" id="PS50914"/>
    </source>
</evidence>
<feature type="region of interest" description="Disordered" evidence="1">
    <location>
        <begin position="205"/>
        <end position="245"/>
    </location>
</feature>
<keyword evidence="5" id="KW-1185">Reference proteome</keyword>
<gene>
    <name evidence="4" type="ORF">I4X03_017955</name>
</gene>
<proteinExistence type="predicted"/>
<dbReference type="PANTHER" id="PTHR34606">
    <property type="entry name" value="BON DOMAIN-CONTAINING PROTEIN"/>
    <property type="match status" value="1"/>
</dbReference>
<reference evidence="4 5" key="2">
    <citation type="submission" date="2021-08" db="EMBL/GenBank/DDBJ databases">
        <title>Massilia sp. R798.</title>
        <authorList>
            <person name="Baek J.H."/>
            <person name="Jung H.S."/>
            <person name="Kim K.R."/>
            <person name="Jeon C.O."/>
        </authorList>
    </citation>
    <scope>NUCLEOTIDE SEQUENCE [LARGE SCALE GENOMIC DNA]</scope>
    <source>
        <strain evidence="4 5">R798</strain>
    </source>
</reference>
<feature type="chain" id="PRO_5045090064" evidence="2">
    <location>
        <begin position="22"/>
        <end position="381"/>
    </location>
</feature>
<feature type="signal peptide" evidence="2">
    <location>
        <begin position="1"/>
        <end position="21"/>
    </location>
</feature>
<name>A0ABS7ST91_9BURK</name>
<dbReference type="PROSITE" id="PS50914">
    <property type="entry name" value="BON"/>
    <property type="match status" value="1"/>
</dbReference>
<accession>A0ABS7ST91</accession>
<dbReference type="RefSeq" id="WP_223469627.1">
    <property type="nucleotide sequence ID" value="NZ_JAFBIL020000007.1"/>
</dbReference>
<dbReference type="PANTHER" id="PTHR34606:SF16">
    <property type="entry name" value="BON DOMAIN-CONTAINING PROTEIN"/>
    <property type="match status" value="1"/>
</dbReference>
<dbReference type="InterPro" id="IPR007055">
    <property type="entry name" value="BON_dom"/>
</dbReference>
<dbReference type="Gene3D" id="1.20.120.20">
    <property type="entry name" value="Apolipoprotein"/>
    <property type="match status" value="1"/>
</dbReference>
<sequence length="381" mass="39671">MKAFTATLLAAAISASFSVHAADAPSDPASYKNMTQKAAADYKAAAATCTGMTGSARQVCVEEAKVARARADVDAVAQYRNTQQDRTKARTALANADYALAKAKCAVVTGAEKESCVNTAHTVHTAALADAKADRNMAVANTNPASPVTTTDTRDPAKAAAVDKCAQIAGQPSTGCLIQHEGKTIADRTERAADRAENATERAVARADNATDRAAVTAGTAAQRTENAAERAGDRTERMAENAAVKTERAAERVGDKTERMAETAAVKTERMAETAAAKTERMAETAAAKTERAGETIVEKSKNIAAATKENVTDAVITTKIKADLFAEPELKALAIDVDTENGVVNLSGFVSSKAAAERAVNLAKSVKGVTKVQNSLQVK</sequence>
<organism evidence="4 5">
    <name type="scientific">Massilia soli</name>
    <dbReference type="NCBI Taxonomy" id="2792854"/>
    <lineage>
        <taxon>Bacteria</taxon>
        <taxon>Pseudomonadati</taxon>
        <taxon>Pseudomonadota</taxon>
        <taxon>Betaproteobacteria</taxon>
        <taxon>Burkholderiales</taxon>
        <taxon>Oxalobacteraceae</taxon>
        <taxon>Telluria group</taxon>
        <taxon>Massilia</taxon>
    </lineage>
</organism>
<reference evidence="4 5" key="1">
    <citation type="submission" date="2021-01" db="EMBL/GenBank/DDBJ databases">
        <authorList>
            <person name="Ruan W."/>
            <person name="Khan S.A."/>
            <person name="Jeon C.O."/>
        </authorList>
    </citation>
    <scope>NUCLEOTIDE SEQUENCE [LARGE SCALE GENOMIC DNA]</scope>
    <source>
        <strain evidence="4 5">R798</strain>
    </source>
</reference>
<comment type="caution">
    <text evidence="4">The sequence shown here is derived from an EMBL/GenBank/DDBJ whole genome shotgun (WGS) entry which is preliminary data.</text>
</comment>
<protein>
    <submittedName>
        <fullName evidence="4">BON domain-containing protein</fullName>
    </submittedName>
</protein>
<dbReference type="SMART" id="SM00749">
    <property type="entry name" value="BON"/>
    <property type="match status" value="1"/>
</dbReference>
<evidence type="ECO:0000313" key="4">
    <source>
        <dbReference type="EMBL" id="MBZ2209157.1"/>
    </source>
</evidence>
<dbReference type="InterPro" id="IPR051686">
    <property type="entry name" value="Lipoprotein_DolP"/>
</dbReference>
<feature type="domain" description="BON" evidence="3">
    <location>
        <begin position="314"/>
        <end position="381"/>
    </location>
</feature>
<dbReference type="Proteomes" id="UP000809349">
    <property type="component" value="Unassembled WGS sequence"/>
</dbReference>
<dbReference type="Pfam" id="PF04972">
    <property type="entry name" value="BON"/>
    <property type="match status" value="1"/>
</dbReference>
<evidence type="ECO:0000256" key="1">
    <source>
        <dbReference type="SAM" id="MobiDB-lite"/>
    </source>
</evidence>